<protein>
    <recommendedName>
        <fullName evidence="4">Leucine rich repeat-containing protein</fullName>
    </recommendedName>
</protein>
<evidence type="ECO:0000313" key="3">
    <source>
        <dbReference type="Proteomes" id="UP000184245"/>
    </source>
</evidence>
<dbReference type="OrthoDB" id="1958022at2"/>
<sequence length="1821" mass="190741">MEKKQKKFSVHRWYRVLAVLLVLCLALSYLNMNSILAYAEDSAPVTVDVGENVSAVLQDGILTLSGQGNTADFSAETAPFLPYAEEIHTLLIEDGITYIGSYLCYGLRNLKGVLRLPESISGLGDYAFSGSSQKDAPAFTEIHNEFTGTDTVMQQAIEHPETIFSEGQSGTMDVSEHNLSFFEAAQAAGYSMKSESVEALPDDMTEPELPASEEAAAVSEASETYAAEAAGTVYVNQETGSDETGTGTEAAPYQTIEKAAAGLQEAGAGSTVDDNKIIIIGTYELQSRDFLNENPIPVTIAGNTGDCVLKGPYEKGQDKAELQLYLYDGVCFENIIIKNINHIYGNGHDITIGKKVVNATKESDDYALGFYLYGSGQHGLVGNSVGKISVYSGTTTRIVGYVRNNSSINTSGLKADITVGGTANVSTVVAGSASGAVTGADVAISVEGGYVGTLIGGNQGFSNILSPYEGDTSITISGGTVSTILGAGSGRAVSIPTYCGSMKIDVTGGSIGNIYGAGSAAYVLSKDNQKSEVNISVTGGSINNIFAAGKGGDNSVAENENIKFSEKTPPGMFGSMTGTANITVGGNAVINGSIYASGEGYVDQNYGTENAFLSGSAVITVQDSSIVKGNVYGGGKGLKQPGYESCARVEADSSVEIRIEGGSIENNVYGGGENGIVKGKSIVYMGGGTVKGNVYGGGENGLHEGKTEVQLGGGIVEGSLYGGALGTPGERLVYGGSTVNMTGGWIRGNLYGGSELSDDGPKPVDGESSADLKDLIFVNLAGGTVSGNVFGGGYRGTVNGSTHLHIGADAPNECAYYANHQEEKPSLSPAALAVEGSVYAGGDYGGGDTVDYTTITVNGTSHVYIDGTGYNTGVSGNGSDMVIAGGVFGSGASCDAGATRLVTLKNYGSPVRDETGIVKGTTRTLAAIQRADRVILTNSHVKLTGQSDVANSNQTALYSLNRIGNHGNSSSLGTLGNSLVLQGGSTLVLESAVNETANYKSVDEDGNSVAMGQLETCPNTVVFDTGTVFRIASANEKEVSGEEIYGEVSGYTYLLADDKADAYAYARVKTDSQHKTDGGFVDPENKEKELEYTNVGTQYRYWRIQGKESAAASRHMVLTAQTLAEGDSGFGSDGYSVAEGTIELPPAAAGSSYMIQSITIPTETNLVLADAAKKGAEADRWVTAAENSSNTEEIILEQEKQKIQGDSAFGLFMKMGSGFSDADGAPGKVISRATAAADGKNSIIGQKTASVTAGGTPYIDFTLTYKNQDIAVSKTLGTVVIELMRNDGSVLNMNVEIVTKAKALADQTVELYASQRGSYTGRMIIPSGASRNLKLTKVTAPSSFVTGDGQLEKNNFAVSMLPVKSQGWNTAGLLTEAYDLKAFTSSPVAVGTTDSRYQASIEFTLQNAPGFPAKAESDEVTLTFSDENSGEFQVLLKIHWKDSIVSEVKTVPGRQYNKMSAQNTPRISQKSAVTAAFTLSGDENVSNLWLELRRGESGTAVLYAETRLTVILAGRFYSYQITGEEAADKVSLSQFTQMWESTKLAGNISKDTVLTVIMDFGKAEGVSNDDYSLRLRSDTSADSAGADFTVYNEEAAVSLSADGGLSRGEYTFHLNISPNTDTNLMDGAAAVFYPENGSLPEGVVFKYQGEEYYPSGGKVYVPLGTPGSHDLVMNTLNSAGLAAGNLTFKAEIYPIGQSAGEALKTWSASCSCNVTENPEQALLITLESESRIVKAGTQLTFAADYSVTGEGEHAVTLTVQKKENGAYQPAENWQYSGGQSITNTSGTETIDVTVPVSAAAGTYRLWFGFGEQSVPYNIIVE</sequence>
<dbReference type="RefSeq" id="WP_072854266.1">
    <property type="nucleotide sequence ID" value="NZ_FQVI01000028.1"/>
</dbReference>
<dbReference type="STRING" id="1122155.SAMN02745158_03707"/>
<keyword evidence="3" id="KW-1185">Reference proteome</keyword>
<feature type="region of interest" description="Disordered" evidence="1">
    <location>
        <begin position="201"/>
        <end position="223"/>
    </location>
</feature>
<dbReference type="EMBL" id="FQVI01000028">
    <property type="protein sequence ID" value="SHF43323.1"/>
    <property type="molecule type" value="Genomic_DNA"/>
</dbReference>
<dbReference type="Proteomes" id="UP000184245">
    <property type="component" value="Unassembled WGS sequence"/>
</dbReference>
<dbReference type="InterPro" id="IPR032675">
    <property type="entry name" value="LRR_dom_sf"/>
</dbReference>
<name>A0A1M5BL60_9CLOT</name>
<evidence type="ECO:0000256" key="1">
    <source>
        <dbReference type="SAM" id="MobiDB-lite"/>
    </source>
</evidence>
<accession>A0A1M5BL60</accession>
<evidence type="ECO:0000313" key="2">
    <source>
        <dbReference type="EMBL" id="SHF43323.1"/>
    </source>
</evidence>
<evidence type="ECO:0008006" key="4">
    <source>
        <dbReference type="Google" id="ProtNLM"/>
    </source>
</evidence>
<feature type="compositionally biased region" description="Low complexity" evidence="1">
    <location>
        <begin position="212"/>
        <end position="223"/>
    </location>
</feature>
<reference evidence="2 3" key="1">
    <citation type="submission" date="2016-11" db="EMBL/GenBank/DDBJ databases">
        <authorList>
            <person name="Jaros S."/>
            <person name="Januszkiewicz K."/>
            <person name="Wedrychowicz H."/>
        </authorList>
    </citation>
    <scope>NUCLEOTIDE SEQUENCE [LARGE SCALE GENOMIC DNA]</scope>
    <source>
        <strain evidence="2 3">DSM 17459</strain>
    </source>
</reference>
<proteinExistence type="predicted"/>
<gene>
    <name evidence="2" type="ORF">SAMN02745158_03707</name>
</gene>
<dbReference type="Gene3D" id="3.80.10.10">
    <property type="entry name" value="Ribonuclease Inhibitor"/>
    <property type="match status" value="1"/>
</dbReference>
<organism evidence="2 3">
    <name type="scientific">Lactonifactor longoviformis DSM 17459</name>
    <dbReference type="NCBI Taxonomy" id="1122155"/>
    <lineage>
        <taxon>Bacteria</taxon>
        <taxon>Bacillati</taxon>
        <taxon>Bacillota</taxon>
        <taxon>Clostridia</taxon>
        <taxon>Eubacteriales</taxon>
        <taxon>Clostridiaceae</taxon>
        <taxon>Lactonifactor</taxon>
    </lineage>
</organism>
<dbReference type="Gene3D" id="3.30.1910.20">
    <property type="entry name" value="asparaginyl-tRNA synthetase, N-terminal domain"/>
    <property type="match status" value="1"/>
</dbReference>